<feature type="compositionally biased region" description="Low complexity" evidence="1">
    <location>
        <begin position="322"/>
        <end position="334"/>
    </location>
</feature>
<evidence type="ECO:0000313" key="3">
    <source>
        <dbReference type="EMBL" id="KAJ7340231.1"/>
    </source>
</evidence>
<accession>A0A9W9YGD5</accession>
<feature type="region of interest" description="Disordered" evidence="1">
    <location>
        <begin position="465"/>
        <end position="497"/>
    </location>
</feature>
<protein>
    <recommendedName>
        <fullName evidence="2">Death domain-containing protein</fullName>
    </recommendedName>
</protein>
<dbReference type="OrthoDB" id="10037120at2759"/>
<dbReference type="Pfam" id="PF00531">
    <property type="entry name" value="Death"/>
    <property type="match status" value="1"/>
</dbReference>
<feature type="domain" description="Death" evidence="2">
    <location>
        <begin position="869"/>
        <end position="932"/>
    </location>
</feature>
<dbReference type="InterPro" id="IPR011029">
    <property type="entry name" value="DEATH-like_dom_sf"/>
</dbReference>
<reference evidence="3" key="1">
    <citation type="submission" date="2023-01" db="EMBL/GenBank/DDBJ databases">
        <title>Genome assembly of the deep-sea coral Lophelia pertusa.</title>
        <authorList>
            <person name="Herrera S."/>
            <person name="Cordes E."/>
        </authorList>
    </citation>
    <scope>NUCLEOTIDE SEQUENCE</scope>
    <source>
        <strain evidence="3">USNM1676648</strain>
        <tissue evidence="3">Polyp</tissue>
    </source>
</reference>
<dbReference type="InterPro" id="IPR000488">
    <property type="entry name" value="Death_dom"/>
</dbReference>
<feature type="region of interest" description="Disordered" evidence="1">
    <location>
        <begin position="591"/>
        <end position="655"/>
    </location>
</feature>
<organism evidence="3 4">
    <name type="scientific">Desmophyllum pertusum</name>
    <dbReference type="NCBI Taxonomy" id="174260"/>
    <lineage>
        <taxon>Eukaryota</taxon>
        <taxon>Metazoa</taxon>
        <taxon>Cnidaria</taxon>
        <taxon>Anthozoa</taxon>
        <taxon>Hexacorallia</taxon>
        <taxon>Scleractinia</taxon>
        <taxon>Caryophylliina</taxon>
        <taxon>Caryophylliidae</taxon>
        <taxon>Desmophyllum</taxon>
    </lineage>
</organism>
<evidence type="ECO:0000313" key="4">
    <source>
        <dbReference type="Proteomes" id="UP001163046"/>
    </source>
</evidence>
<dbReference type="GO" id="GO:0007165">
    <property type="term" value="P:signal transduction"/>
    <property type="evidence" value="ECO:0007669"/>
    <property type="project" value="InterPro"/>
</dbReference>
<dbReference type="SUPFAM" id="SSF47986">
    <property type="entry name" value="DEATH domain"/>
    <property type="match status" value="1"/>
</dbReference>
<evidence type="ECO:0000256" key="1">
    <source>
        <dbReference type="SAM" id="MobiDB-lite"/>
    </source>
</evidence>
<proteinExistence type="predicted"/>
<comment type="caution">
    <text evidence="3">The sequence shown here is derived from an EMBL/GenBank/DDBJ whole genome shotgun (WGS) entry which is preliminary data.</text>
</comment>
<keyword evidence="4" id="KW-1185">Reference proteome</keyword>
<feature type="region of interest" description="Disordered" evidence="1">
    <location>
        <begin position="321"/>
        <end position="352"/>
    </location>
</feature>
<name>A0A9W9YGD5_9CNID</name>
<dbReference type="EMBL" id="MU827778">
    <property type="protein sequence ID" value="KAJ7340231.1"/>
    <property type="molecule type" value="Genomic_DNA"/>
</dbReference>
<gene>
    <name evidence="3" type="ORF">OS493_002963</name>
</gene>
<feature type="compositionally biased region" description="Pro residues" evidence="1">
    <location>
        <begin position="601"/>
        <end position="612"/>
    </location>
</feature>
<dbReference type="Proteomes" id="UP001163046">
    <property type="component" value="Unassembled WGS sequence"/>
</dbReference>
<dbReference type="PROSITE" id="PS50017">
    <property type="entry name" value="DEATH_DOMAIN"/>
    <property type="match status" value="1"/>
</dbReference>
<sequence length="937" mass="105336">MSTLIEHSVYEKVLYRGKSKQKWEQRIVSVKRSGCNGKYLVKFLPTQRRPILWRRKKLETVELTPNSHAVIHMDTLGNQRNVVGLLQVRRGSQISGHFFTSEDGDVLSNLKAVLAKCCDVVSFEVDSDATLKSSTSTKAQLHIFHDRICLSTNLGYEFKLLGEWQIDSLTRLLTAHGGVTLIMTNEAQQENTLILRTERGIDICSKLSERHRCLAPASHQQLLFQSSNSAVGVTQCDDNSNIMSASRLHVSKSCDEIMNQLHFEPLSSKANSLPLRNKVKPSLDSRDLSSLSRLPSYLEAKSPLSSEGSICKDEDVHNFTDSCSSTSSEPSSSSDNDIIAVPPPVPQRQLKPNPAKAELTEQVKDVLICADKYSKSNYSNVEDLIIQRSRSFQIVDQPLSGRKKQRYKSDSSLVTKTVITELVRPICVDFPSANSGNPCGSYMYLQENSPAVNTCTELSNGACSPKQDEENSCSPPISESGFEAFGHRPSTTRSRASTHPHFMLTSINSDVPFVDEENQVKEEGHSSDSTCHYVNLPEGSRPSCYLYMNLPDSQKAPKEAANYVNHVFMSRSMKGMYENVQQFYNEKFETAVSSEERTSAPPLPPPTIQPRRPPPRVPRRISKDPQASHQSPARLPVHMRGPLGPPCPPRPPKKEVTVSKEIVPNTQQDIQVQIAVFASKAVAGRVWFLRIVVMKHDPDDFTFKTVKDREIASKYHLKQTYPFSISSDIVVSLKHQCQQFKLTSEDHQEVGYNIIENLVHGFWFVIEFHLEHMGNDTEPFVGIVCVEPKDLPAGEKCPVNKTFNLGITEDFELKQPCNCEQHGNHHHANGNQACKLVIPDYAKRKEICEKLDITMYSKYNWRDVAGHAQLGFQLDEIKSIEDKAQRCPNFSPMEHILTTWEQRDPGCSLDRLVSILRDIQRLDVVNDLGFSVDLESS</sequence>
<evidence type="ECO:0000259" key="2">
    <source>
        <dbReference type="PROSITE" id="PS50017"/>
    </source>
</evidence>
<dbReference type="AlphaFoldDB" id="A0A9W9YGD5"/>
<dbReference type="Gene3D" id="1.10.533.10">
    <property type="entry name" value="Death Domain, Fas"/>
    <property type="match status" value="1"/>
</dbReference>